<evidence type="ECO:0000256" key="4">
    <source>
        <dbReference type="ARBA" id="ARBA00022723"/>
    </source>
</evidence>
<dbReference type="PIRSF" id="PIRSF002030">
    <property type="entry name" value="Globin_Protozoa/Cyanobacteria"/>
    <property type="match status" value="1"/>
</dbReference>
<accession>A0ABQ8FJ12</accession>
<evidence type="ECO:0000256" key="3">
    <source>
        <dbReference type="ARBA" id="ARBA00022617"/>
    </source>
</evidence>
<evidence type="ECO:0000313" key="6">
    <source>
        <dbReference type="EMBL" id="KAH6599071.1"/>
    </source>
</evidence>
<dbReference type="Proteomes" id="UP001648503">
    <property type="component" value="Unassembled WGS sequence"/>
</dbReference>
<sequence length="120" mass="13234">MASLLDQVGGEDAVGAVVDIFYDNLVKDERVAGFFVNTNMARQRRMQKMFLLHVLGGREYNGQSMVKAHAKLNLNDMHFDVVLETLTNALLTAGVTRDLIDQIIAAAETTRPAVLGRSNE</sequence>
<dbReference type="InterPro" id="IPR001486">
    <property type="entry name" value="Hemoglobin_trunc"/>
</dbReference>
<comment type="similarity">
    <text evidence="1">Belongs to the truncated hemoglobin family. Group I subfamily.</text>
</comment>
<evidence type="ECO:0000256" key="1">
    <source>
        <dbReference type="ARBA" id="ARBA00009660"/>
    </source>
</evidence>
<evidence type="ECO:0000313" key="7">
    <source>
        <dbReference type="Proteomes" id="UP001648503"/>
    </source>
</evidence>
<dbReference type="CDD" id="cd00454">
    <property type="entry name" value="TrHb1_N"/>
    <property type="match status" value="1"/>
</dbReference>
<proteinExistence type="inferred from homology"/>
<name>A0ABQ8FJ12_9FUNG</name>
<keyword evidence="2" id="KW-0813">Transport</keyword>
<dbReference type="EMBL" id="JAFCIX010000079">
    <property type="protein sequence ID" value="KAH6599071.1"/>
    <property type="molecule type" value="Genomic_DNA"/>
</dbReference>
<dbReference type="InterPro" id="IPR012292">
    <property type="entry name" value="Globin/Proto"/>
</dbReference>
<evidence type="ECO:0000256" key="2">
    <source>
        <dbReference type="ARBA" id="ARBA00022448"/>
    </source>
</evidence>
<organism evidence="6 7">
    <name type="scientific">Batrachochytrium salamandrivorans</name>
    <dbReference type="NCBI Taxonomy" id="1357716"/>
    <lineage>
        <taxon>Eukaryota</taxon>
        <taxon>Fungi</taxon>
        <taxon>Fungi incertae sedis</taxon>
        <taxon>Chytridiomycota</taxon>
        <taxon>Chytridiomycota incertae sedis</taxon>
        <taxon>Chytridiomycetes</taxon>
        <taxon>Rhizophydiales</taxon>
        <taxon>Rhizophydiales incertae sedis</taxon>
        <taxon>Batrachochytrium</taxon>
    </lineage>
</organism>
<evidence type="ECO:0008006" key="8">
    <source>
        <dbReference type="Google" id="ProtNLM"/>
    </source>
</evidence>
<gene>
    <name evidence="6" type="ORF">BASA50_003281</name>
</gene>
<evidence type="ECO:0000256" key="5">
    <source>
        <dbReference type="ARBA" id="ARBA00023004"/>
    </source>
</evidence>
<keyword evidence="3" id="KW-0349">Heme</keyword>
<keyword evidence="5" id="KW-0408">Iron</keyword>
<dbReference type="InterPro" id="IPR016339">
    <property type="entry name" value="Hemoglobin_trunc_I"/>
</dbReference>
<dbReference type="SUPFAM" id="SSF46458">
    <property type="entry name" value="Globin-like"/>
    <property type="match status" value="1"/>
</dbReference>
<comment type="caution">
    <text evidence="6">The sequence shown here is derived from an EMBL/GenBank/DDBJ whole genome shotgun (WGS) entry which is preliminary data.</text>
</comment>
<keyword evidence="7" id="KW-1185">Reference proteome</keyword>
<dbReference type="Gene3D" id="1.10.490.10">
    <property type="entry name" value="Globins"/>
    <property type="match status" value="1"/>
</dbReference>
<protein>
    <recommendedName>
        <fullName evidence="8">Group 1 truncated hemoglobin</fullName>
    </recommendedName>
</protein>
<reference evidence="6 7" key="1">
    <citation type="submission" date="2021-02" db="EMBL/GenBank/DDBJ databases">
        <title>Variation within the Batrachochytrium salamandrivorans European outbreak.</title>
        <authorList>
            <person name="Kelly M."/>
            <person name="Pasmans F."/>
            <person name="Shea T.P."/>
            <person name="Munoz J.F."/>
            <person name="Carranza S."/>
            <person name="Cuomo C.A."/>
            <person name="Martel A."/>
        </authorList>
    </citation>
    <scope>NUCLEOTIDE SEQUENCE [LARGE SCALE GENOMIC DNA]</scope>
    <source>
        <strain evidence="6 7">AMFP18/2</strain>
    </source>
</reference>
<dbReference type="Pfam" id="PF01152">
    <property type="entry name" value="Bac_globin"/>
    <property type="match status" value="1"/>
</dbReference>
<keyword evidence="4" id="KW-0479">Metal-binding</keyword>
<dbReference type="InterPro" id="IPR009050">
    <property type="entry name" value="Globin-like_sf"/>
</dbReference>